<proteinExistence type="predicted"/>
<sequence>MPESTQRSIHAEDPPYYILVSHSAAPTNAPGVPSTTLSHPVIQYHYADDPADALLPQYPGEQILIIDYDPNSSAAPAVKSLSSDLAVTGLRVTSPPGARAAEDDMGRNEKMYILETTVLPEENMDEDEYMSPSAVLTRFRQRNAVLRLALEYGDTAAMDDTIQQKLTAPGPQGQP</sequence>
<gene>
    <name evidence="1" type="ORF">POSPLADRAFT_1038105</name>
</gene>
<accession>A0A1X6NGK4</accession>
<dbReference type="GeneID" id="36322283"/>
<dbReference type="RefSeq" id="XP_024344436.1">
    <property type="nucleotide sequence ID" value="XM_024477333.1"/>
</dbReference>
<dbReference type="AlphaFoldDB" id="A0A1X6NGK4"/>
<protein>
    <submittedName>
        <fullName evidence="1">Uncharacterized protein</fullName>
    </submittedName>
</protein>
<dbReference type="OrthoDB" id="3192267at2759"/>
<evidence type="ECO:0000313" key="1">
    <source>
        <dbReference type="EMBL" id="OSX67642.1"/>
    </source>
</evidence>
<dbReference type="Proteomes" id="UP000194127">
    <property type="component" value="Unassembled WGS sequence"/>
</dbReference>
<dbReference type="EMBL" id="KZ110591">
    <property type="protein sequence ID" value="OSX67642.1"/>
    <property type="molecule type" value="Genomic_DNA"/>
</dbReference>
<name>A0A1X6NGK4_9APHY</name>
<evidence type="ECO:0000313" key="2">
    <source>
        <dbReference type="Proteomes" id="UP000194127"/>
    </source>
</evidence>
<keyword evidence="2" id="KW-1185">Reference proteome</keyword>
<reference evidence="1 2" key="1">
    <citation type="submission" date="2017-04" db="EMBL/GenBank/DDBJ databases">
        <title>Genome Sequence of the Model Brown-Rot Fungus Postia placenta SB12.</title>
        <authorList>
            <consortium name="DOE Joint Genome Institute"/>
            <person name="Gaskell J."/>
            <person name="Kersten P."/>
            <person name="Larrondo L.F."/>
            <person name="Canessa P."/>
            <person name="Martinez D."/>
            <person name="Hibbett D."/>
            <person name="Schmoll M."/>
            <person name="Kubicek C.P."/>
            <person name="Martinez A.T."/>
            <person name="Yadav J."/>
            <person name="Master E."/>
            <person name="Magnuson J.K."/>
            <person name="James T."/>
            <person name="Yaver D."/>
            <person name="Berka R."/>
            <person name="Labutti K."/>
            <person name="Lipzen A."/>
            <person name="Aerts A."/>
            <person name="Barry K."/>
            <person name="Henrissat B."/>
            <person name="Blanchette R."/>
            <person name="Grigoriev I."/>
            <person name="Cullen D."/>
        </authorList>
    </citation>
    <scope>NUCLEOTIDE SEQUENCE [LARGE SCALE GENOMIC DNA]</scope>
    <source>
        <strain evidence="1 2">MAD-698-R-SB12</strain>
    </source>
</reference>
<organism evidence="1 2">
    <name type="scientific">Postia placenta MAD-698-R-SB12</name>
    <dbReference type="NCBI Taxonomy" id="670580"/>
    <lineage>
        <taxon>Eukaryota</taxon>
        <taxon>Fungi</taxon>
        <taxon>Dikarya</taxon>
        <taxon>Basidiomycota</taxon>
        <taxon>Agaricomycotina</taxon>
        <taxon>Agaricomycetes</taxon>
        <taxon>Polyporales</taxon>
        <taxon>Adustoporiaceae</taxon>
        <taxon>Rhodonia</taxon>
    </lineage>
</organism>